<accession>A0A6C0UFJ3</accession>
<feature type="domain" description="Nucleotidyl transferase" evidence="3">
    <location>
        <begin position="2"/>
        <end position="226"/>
    </location>
</feature>
<dbReference type="InterPro" id="IPR029044">
    <property type="entry name" value="Nucleotide-diphossugar_trans"/>
</dbReference>
<name>A0A6C0UFJ3_9EURY</name>
<dbReference type="Pfam" id="PF00483">
    <property type="entry name" value="NTP_transferase"/>
    <property type="match status" value="1"/>
</dbReference>
<proteinExistence type="predicted"/>
<organism evidence="4 5">
    <name type="scientific">Halogeometricum borinquense</name>
    <dbReference type="NCBI Taxonomy" id="60847"/>
    <lineage>
        <taxon>Archaea</taxon>
        <taxon>Methanobacteriati</taxon>
        <taxon>Methanobacteriota</taxon>
        <taxon>Stenosarchaea group</taxon>
        <taxon>Halobacteria</taxon>
        <taxon>Halobacteriales</taxon>
        <taxon>Haloferacaceae</taxon>
        <taxon>Halogeometricum</taxon>
    </lineage>
</organism>
<dbReference type="SUPFAM" id="SSF53448">
    <property type="entry name" value="Nucleotide-diphospho-sugar transferases"/>
    <property type="match status" value="1"/>
</dbReference>
<evidence type="ECO:0000259" key="3">
    <source>
        <dbReference type="Pfam" id="PF00483"/>
    </source>
</evidence>
<dbReference type="EMBL" id="CP048739">
    <property type="protein sequence ID" value="QIB73977.1"/>
    <property type="molecule type" value="Genomic_DNA"/>
</dbReference>
<gene>
    <name evidence="4" type="ORF">G3I44_06525</name>
</gene>
<dbReference type="InterPro" id="IPR050065">
    <property type="entry name" value="GlmU-like"/>
</dbReference>
<dbReference type="AlphaFoldDB" id="A0A6C0UFJ3"/>
<sequence length="265" mass="29419">MKAVVLAAGKGTRLQPLTNDKPKALVEVDGRPILEHCLDTLSELDAEEFILVVGHRKEQIIARFGDEYRDIPITYAHQREALGLAHAVLTAEEHVDDDFMLMLGDNIFEANLDEVVARQHDDHADAAFLVEEVPWDEASRYGVCVTNDDGDIVEVVEKPDNPESNLVMTGFYTFSPAIFHACNLVQPSDRGEYELPDAIDLLIRSGRTISAIPCDGWRVDVGYPEDRDRAERLIRAERGEIGLEELDAVERSQFSSAASSADDGD</sequence>
<dbReference type="CDD" id="cd04181">
    <property type="entry name" value="NTP_transferase"/>
    <property type="match status" value="1"/>
</dbReference>
<dbReference type="NCBIfam" id="NF041313">
    <property type="entry name" value="UDPGP_AglF_Halo"/>
    <property type="match status" value="1"/>
</dbReference>
<dbReference type="Gene3D" id="3.90.550.10">
    <property type="entry name" value="Spore Coat Polysaccharide Biosynthesis Protein SpsA, Chain A"/>
    <property type="match status" value="1"/>
</dbReference>
<keyword evidence="2" id="KW-0548">Nucleotidyltransferase</keyword>
<dbReference type="InterPro" id="IPR053799">
    <property type="entry name" value="AglF-like"/>
</dbReference>
<dbReference type="Proteomes" id="UP000465846">
    <property type="component" value="Chromosome"/>
</dbReference>
<protein>
    <submittedName>
        <fullName evidence="4">Sugar nucleotidyltransferase</fullName>
    </submittedName>
</protein>
<dbReference type="PANTHER" id="PTHR43584">
    <property type="entry name" value="NUCLEOTIDYL TRANSFERASE"/>
    <property type="match status" value="1"/>
</dbReference>
<evidence type="ECO:0000313" key="5">
    <source>
        <dbReference type="Proteomes" id="UP000465846"/>
    </source>
</evidence>
<evidence type="ECO:0000256" key="1">
    <source>
        <dbReference type="ARBA" id="ARBA00022679"/>
    </source>
</evidence>
<dbReference type="InterPro" id="IPR005835">
    <property type="entry name" value="NTP_transferase_dom"/>
</dbReference>
<reference evidence="4 5" key="1">
    <citation type="submission" date="2020-02" db="EMBL/GenBank/DDBJ databases">
        <title>Whole genome sequence of Halogeometricum borinquense strain wsp4.</title>
        <authorList>
            <person name="Verma D.K."/>
            <person name="Gopal K."/>
            <person name="Prasad E.S."/>
        </authorList>
    </citation>
    <scope>NUCLEOTIDE SEQUENCE [LARGE SCALE GENOMIC DNA]</scope>
    <source>
        <strain evidence="5">wsp4</strain>
    </source>
</reference>
<dbReference type="GO" id="GO:0016779">
    <property type="term" value="F:nucleotidyltransferase activity"/>
    <property type="evidence" value="ECO:0007669"/>
    <property type="project" value="UniProtKB-KW"/>
</dbReference>
<evidence type="ECO:0000313" key="4">
    <source>
        <dbReference type="EMBL" id="QIB73977.1"/>
    </source>
</evidence>
<dbReference type="GeneID" id="44079040"/>
<dbReference type="RefSeq" id="WP_163485951.1">
    <property type="nucleotide sequence ID" value="NZ_CP048739.1"/>
</dbReference>
<keyword evidence="1 4" id="KW-0808">Transferase</keyword>
<dbReference type="PANTHER" id="PTHR43584:SF8">
    <property type="entry name" value="N-ACETYLMURAMATE ALPHA-1-PHOSPHATE URIDYLYLTRANSFERASE"/>
    <property type="match status" value="1"/>
</dbReference>
<evidence type="ECO:0000256" key="2">
    <source>
        <dbReference type="ARBA" id="ARBA00022695"/>
    </source>
</evidence>